<dbReference type="RefSeq" id="WP_066964376.1">
    <property type="nucleotide sequence ID" value="NZ_CP023449.1"/>
</dbReference>
<reference evidence="4 5" key="1">
    <citation type="submission" date="2017-09" db="EMBL/GenBank/DDBJ databases">
        <title>The Catabolism of 3,6-Dichlorosalicylic acid is Initiated by the Cytochrome P450 Monooxygenase DsmABC in Rhizorhabdus dicambivorans Ndbn-20.</title>
        <authorList>
            <person name="Na L."/>
        </authorList>
    </citation>
    <scope>NUCLEOTIDE SEQUENCE [LARGE SCALE GENOMIC DNA]</scope>
    <source>
        <strain evidence="4 5">Ndbn-20m</strain>
    </source>
</reference>
<dbReference type="InterPro" id="IPR051331">
    <property type="entry name" value="Chorismate_mutase-related"/>
</dbReference>
<dbReference type="GO" id="GO:0046417">
    <property type="term" value="P:chorismate metabolic process"/>
    <property type="evidence" value="ECO:0007669"/>
    <property type="project" value="InterPro"/>
</dbReference>
<dbReference type="SMART" id="SM00830">
    <property type="entry name" value="CM_2"/>
    <property type="match status" value="1"/>
</dbReference>
<dbReference type="EMBL" id="NWUF01000013">
    <property type="protein sequence ID" value="PCE41642.1"/>
    <property type="molecule type" value="Genomic_DNA"/>
</dbReference>
<accession>A0A2A4FVD5</accession>
<dbReference type="GO" id="GO:0004106">
    <property type="term" value="F:chorismate mutase activity"/>
    <property type="evidence" value="ECO:0007669"/>
    <property type="project" value="UniProtKB-EC"/>
</dbReference>
<dbReference type="Gene3D" id="1.20.59.10">
    <property type="entry name" value="Chorismate mutase"/>
    <property type="match status" value="1"/>
</dbReference>
<keyword evidence="2" id="KW-0413">Isomerase</keyword>
<dbReference type="AlphaFoldDB" id="A0A2A4FVD5"/>
<protein>
    <recommendedName>
        <fullName evidence="1">chorismate mutase</fullName>
        <ecNumber evidence="1">5.4.99.5</ecNumber>
    </recommendedName>
</protein>
<dbReference type="InterPro" id="IPR036263">
    <property type="entry name" value="Chorismate_II_sf"/>
</dbReference>
<dbReference type="OrthoDB" id="514491at2"/>
<organism evidence="4 5">
    <name type="scientific">Rhizorhabdus dicambivorans</name>
    <dbReference type="NCBI Taxonomy" id="1850238"/>
    <lineage>
        <taxon>Bacteria</taxon>
        <taxon>Pseudomonadati</taxon>
        <taxon>Pseudomonadota</taxon>
        <taxon>Alphaproteobacteria</taxon>
        <taxon>Sphingomonadales</taxon>
        <taxon>Sphingomonadaceae</taxon>
        <taxon>Rhizorhabdus</taxon>
    </lineage>
</organism>
<dbReference type="InterPro" id="IPR002701">
    <property type="entry name" value="CM_II_prokaryot"/>
</dbReference>
<dbReference type="SUPFAM" id="SSF48600">
    <property type="entry name" value="Chorismate mutase II"/>
    <property type="match status" value="1"/>
</dbReference>
<sequence length="107" mass="11732">MTDSSIVPASECTTMAEVRAAIDGLDTLIVSLLAERMRYIEAAGRIKADRDAVRDEVRKAEVIAHAVKVAHDRGFPPKLAYRLYDMLVEGSISHEFEIFDARGSGPA</sequence>
<keyword evidence="5" id="KW-1185">Reference proteome</keyword>
<dbReference type="PANTHER" id="PTHR38041">
    <property type="entry name" value="CHORISMATE MUTASE"/>
    <property type="match status" value="1"/>
</dbReference>
<evidence type="ECO:0000256" key="1">
    <source>
        <dbReference type="ARBA" id="ARBA00012404"/>
    </source>
</evidence>
<dbReference type="InterPro" id="IPR036979">
    <property type="entry name" value="CM_dom_sf"/>
</dbReference>
<evidence type="ECO:0000313" key="4">
    <source>
        <dbReference type="EMBL" id="PCE41642.1"/>
    </source>
</evidence>
<comment type="caution">
    <text evidence="4">The sequence shown here is derived from an EMBL/GenBank/DDBJ whole genome shotgun (WGS) entry which is preliminary data.</text>
</comment>
<gene>
    <name evidence="4" type="ORF">COO09_14075</name>
</gene>
<dbReference type="PANTHER" id="PTHR38041:SF1">
    <property type="entry name" value="CHORISMATE MUTASE"/>
    <property type="match status" value="1"/>
</dbReference>
<dbReference type="Pfam" id="PF01817">
    <property type="entry name" value="CM_2"/>
    <property type="match status" value="1"/>
</dbReference>
<dbReference type="Proteomes" id="UP000218934">
    <property type="component" value="Unassembled WGS sequence"/>
</dbReference>
<dbReference type="PROSITE" id="PS51168">
    <property type="entry name" value="CHORISMATE_MUT_2"/>
    <property type="match status" value="1"/>
</dbReference>
<dbReference type="GO" id="GO:0009697">
    <property type="term" value="P:salicylic acid biosynthetic process"/>
    <property type="evidence" value="ECO:0007669"/>
    <property type="project" value="TreeGrafter"/>
</dbReference>
<evidence type="ECO:0000256" key="2">
    <source>
        <dbReference type="ARBA" id="ARBA00023235"/>
    </source>
</evidence>
<proteinExistence type="predicted"/>
<evidence type="ECO:0000313" key="5">
    <source>
        <dbReference type="Proteomes" id="UP000218934"/>
    </source>
</evidence>
<feature type="domain" description="Chorismate mutase" evidence="3">
    <location>
        <begin position="9"/>
        <end position="99"/>
    </location>
</feature>
<evidence type="ECO:0000259" key="3">
    <source>
        <dbReference type="PROSITE" id="PS51168"/>
    </source>
</evidence>
<dbReference type="EC" id="5.4.99.5" evidence="1"/>
<dbReference type="KEGG" id="rdi:CMV14_09150"/>
<name>A0A2A4FVD5_9SPHN</name>